<dbReference type="SUPFAM" id="SSF103473">
    <property type="entry name" value="MFS general substrate transporter"/>
    <property type="match status" value="1"/>
</dbReference>
<dbReference type="InterPro" id="IPR036259">
    <property type="entry name" value="MFS_trans_sf"/>
</dbReference>
<keyword evidence="12" id="KW-1185">Reference proteome</keyword>
<evidence type="ECO:0000256" key="8">
    <source>
        <dbReference type="SAM" id="MobiDB-lite"/>
    </source>
</evidence>
<feature type="transmembrane region" description="Helical" evidence="9">
    <location>
        <begin position="185"/>
        <end position="207"/>
    </location>
</feature>
<feature type="domain" description="Major facilitator superfamily (MFS) profile" evidence="10">
    <location>
        <begin position="33"/>
        <end position="409"/>
    </location>
</feature>
<feature type="transmembrane region" description="Helical" evidence="9">
    <location>
        <begin position="99"/>
        <end position="118"/>
    </location>
</feature>
<evidence type="ECO:0000256" key="3">
    <source>
        <dbReference type="ARBA" id="ARBA00022448"/>
    </source>
</evidence>
<keyword evidence="4" id="KW-1003">Cell membrane</keyword>
<dbReference type="CDD" id="cd17320">
    <property type="entry name" value="MFS_MdfA_MDR_like"/>
    <property type="match status" value="1"/>
</dbReference>
<feature type="transmembrane region" description="Helical" evidence="9">
    <location>
        <begin position="325"/>
        <end position="350"/>
    </location>
</feature>
<dbReference type="Pfam" id="PF07690">
    <property type="entry name" value="MFS_1"/>
    <property type="match status" value="1"/>
</dbReference>
<feature type="transmembrane region" description="Helical" evidence="9">
    <location>
        <begin position="238"/>
        <end position="258"/>
    </location>
</feature>
<evidence type="ECO:0000256" key="6">
    <source>
        <dbReference type="ARBA" id="ARBA00022989"/>
    </source>
</evidence>
<sequence length="413" mass="41907">MTVSRAEARSTATRRPRNAGGPVRSDGSARPVFLLALAVLATISPFATDMYLPAFTQITGEFEVTASAVQLTLTSFLVGVAAGQLVFGPLSDRFGRKPPLLVGTAVCVAASAVAALAPSVEVLVGARLVQGFAGAAGIVIGRAIVADLFQGAEAARIFSLLAVLGGIGPIAAPLFGGFLADPLGWRGVMGVLCALTVGMLLVAVFLVKEPPRTETPPGAPRANGLGVLRNRHFAAHGLIKMFGYMVLMGYIAASPFIFQNMIGVGPLGSGLLFALNSVGLISANSLNARLVRRFGPRRMLFCGLWVLTAAAVLLGVLVAASLPAYLLPIPLVLLVGSMGLIFGNAVALAMQHTRGAAGTGSAFIGFSQFIGGAAVAPLVGLAGESSALPLAAVVLAGCAAAWVCFAVGRPAAP</sequence>
<evidence type="ECO:0000256" key="7">
    <source>
        <dbReference type="ARBA" id="ARBA00023136"/>
    </source>
</evidence>
<organism evidence="11 12">
    <name type="scientific">Arthrobacter ginkgonis</name>
    <dbReference type="NCBI Taxonomy" id="1630594"/>
    <lineage>
        <taxon>Bacteria</taxon>
        <taxon>Bacillati</taxon>
        <taxon>Actinomycetota</taxon>
        <taxon>Actinomycetes</taxon>
        <taxon>Micrococcales</taxon>
        <taxon>Micrococcaceae</taxon>
        <taxon>Arthrobacter</taxon>
    </lineage>
</organism>
<feature type="region of interest" description="Disordered" evidence="8">
    <location>
        <begin position="1"/>
        <end position="26"/>
    </location>
</feature>
<dbReference type="Gene3D" id="1.20.1720.10">
    <property type="entry name" value="Multidrug resistance protein D"/>
    <property type="match status" value="1"/>
</dbReference>
<feature type="transmembrane region" description="Helical" evidence="9">
    <location>
        <begin position="124"/>
        <end position="145"/>
    </location>
</feature>
<dbReference type="PROSITE" id="PS50850">
    <property type="entry name" value="MFS"/>
    <property type="match status" value="1"/>
</dbReference>
<feature type="transmembrane region" description="Helical" evidence="9">
    <location>
        <begin position="32"/>
        <end position="52"/>
    </location>
</feature>
<dbReference type="Proteomes" id="UP001500752">
    <property type="component" value="Unassembled WGS sequence"/>
</dbReference>
<dbReference type="InterPro" id="IPR004812">
    <property type="entry name" value="Efflux_drug-R_Bcr/CmlA"/>
</dbReference>
<keyword evidence="5 9" id="KW-0812">Transmembrane</keyword>
<dbReference type="RefSeq" id="WP_345150004.1">
    <property type="nucleotide sequence ID" value="NZ_BAABEO010000010.1"/>
</dbReference>
<dbReference type="EMBL" id="BAABEO010000010">
    <property type="protein sequence ID" value="GAA3679260.1"/>
    <property type="molecule type" value="Genomic_DNA"/>
</dbReference>
<dbReference type="InterPro" id="IPR020846">
    <property type="entry name" value="MFS_dom"/>
</dbReference>
<gene>
    <name evidence="11" type="ORF">GCM10023081_16840</name>
</gene>
<feature type="transmembrane region" description="Helical" evidence="9">
    <location>
        <begin position="362"/>
        <end position="382"/>
    </location>
</feature>
<name>A0ABP7C6P8_9MICC</name>
<evidence type="ECO:0000256" key="4">
    <source>
        <dbReference type="ARBA" id="ARBA00022475"/>
    </source>
</evidence>
<reference evidence="12" key="1">
    <citation type="journal article" date="2019" name="Int. J. Syst. Evol. Microbiol.">
        <title>The Global Catalogue of Microorganisms (GCM) 10K type strain sequencing project: providing services to taxonomists for standard genome sequencing and annotation.</title>
        <authorList>
            <consortium name="The Broad Institute Genomics Platform"/>
            <consortium name="The Broad Institute Genome Sequencing Center for Infectious Disease"/>
            <person name="Wu L."/>
            <person name="Ma J."/>
        </authorList>
    </citation>
    <scope>NUCLEOTIDE SEQUENCE [LARGE SCALE GENOMIC DNA]</scope>
    <source>
        <strain evidence="12">JCM 30742</strain>
    </source>
</reference>
<protein>
    <submittedName>
        <fullName evidence="11">Multidrug effflux MFS transporter</fullName>
    </submittedName>
</protein>
<dbReference type="NCBIfam" id="TIGR00710">
    <property type="entry name" value="efflux_Bcr_CflA"/>
    <property type="match status" value="1"/>
</dbReference>
<evidence type="ECO:0000256" key="9">
    <source>
        <dbReference type="SAM" id="Phobius"/>
    </source>
</evidence>
<evidence type="ECO:0000259" key="10">
    <source>
        <dbReference type="PROSITE" id="PS50850"/>
    </source>
</evidence>
<evidence type="ECO:0000256" key="2">
    <source>
        <dbReference type="ARBA" id="ARBA00006236"/>
    </source>
</evidence>
<feature type="transmembrane region" description="Helical" evidence="9">
    <location>
        <begin position="299"/>
        <end position="319"/>
    </location>
</feature>
<dbReference type="PANTHER" id="PTHR42718">
    <property type="entry name" value="MAJOR FACILITATOR SUPERFAMILY MULTIDRUG TRANSPORTER MFSC"/>
    <property type="match status" value="1"/>
</dbReference>
<comment type="similarity">
    <text evidence="2">Belongs to the major facilitator superfamily. Bcr/CmlA family.</text>
</comment>
<accession>A0ABP7C6P8</accession>
<keyword evidence="6 9" id="KW-1133">Transmembrane helix</keyword>
<comment type="caution">
    <text evidence="11">The sequence shown here is derived from an EMBL/GenBank/DDBJ whole genome shotgun (WGS) entry which is preliminary data.</text>
</comment>
<feature type="transmembrane region" description="Helical" evidence="9">
    <location>
        <begin position="64"/>
        <end position="87"/>
    </location>
</feature>
<evidence type="ECO:0000313" key="12">
    <source>
        <dbReference type="Proteomes" id="UP001500752"/>
    </source>
</evidence>
<keyword evidence="3" id="KW-0813">Transport</keyword>
<feature type="compositionally biased region" description="Low complexity" evidence="8">
    <location>
        <begin position="1"/>
        <end position="11"/>
    </location>
</feature>
<proteinExistence type="inferred from homology"/>
<comment type="subcellular location">
    <subcellularLocation>
        <location evidence="1">Cell membrane</location>
        <topology evidence="1">Multi-pass membrane protein</topology>
    </subcellularLocation>
</comment>
<evidence type="ECO:0000313" key="11">
    <source>
        <dbReference type="EMBL" id="GAA3679260.1"/>
    </source>
</evidence>
<dbReference type="PANTHER" id="PTHR42718:SF9">
    <property type="entry name" value="MAJOR FACILITATOR SUPERFAMILY MULTIDRUG TRANSPORTER MFSC"/>
    <property type="match status" value="1"/>
</dbReference>
<feature type="transmembrane region" description="Helical" evidence="9">
    <location>
        <begin position="388"/>
        <end position="408"/>
    </location>
</feature>
<evidence type="ECO:0000256" key="1">
    <source>
        <dbReference type="ARBA" id="ARBA00004651"/>
    </source>
</evidence>
<keyword evidence="7 9" id="KW-0472">Membrane</keyword>
<feature type="transmembrane region" description="Helical" evidence="9">
    <location>
        <begin position="264"/>
        <end position="287"/>
    </location>
</feature>
<feature type="transmembrane region" description="Helical" evidence="9">
    <location>
        <begin position="157"/>
        <end position="179"/>
    </location>
</feature>
<dbReference type="InterPro" id="IPR011701">
    <property type="entry name" value="MFS"/>
</dbReference>
<evidence type="ECO:0000256" key="5">
    <source>
        <dbReference type="ARBA" id="ARBA00022692"/>
    </source>
</evidence>